<dbReference type="EMBL" id="FNKL01000002">
    <property type="protein sequence ID" value="SDQ34231.1"/>
    <property type="molecule type" value="Genomic_DNA"/>
</dbReference>
<accession>A0A1H1A410</accession>
<reference evidence="2" key="1">
    <citation type="submission" date="2016-10" db="EMBL/GenBank/DDBJ databases">
        <authorList>
            <person name="Varghese N."/>
            <person name="Submissions S."/>
        </authorList>
    </citation>
    <scope>NUCLEOTIDE SEQUENCE [LARGE SCALE GENOMIC DNA]</scope>
    <source>
        <strain evidence="2">DSM 17072</strain>
    </source>
</reference>
<dbReference type="OrthoDB" id="708993at2"/>
<name>A0A1H1A410_9FLAO</name>
<sequence>MKYKSFSIIIKKIIYGVLFIVCLSKGQIMQNVFNNSQPNKLAQTALLTRIELTGLRDKAFLSLGTKIPIDEWNYVGVRGHFNWWDESSRKFFIIPELEYIRKITSYPMEAHRTIVTGIYASGGISPNFVSLKLGIVCYHFLSIEAGYNFNFKEHSHFQTKGFRFSIGINILDKYVNK</sequence>
<evidence type="ECO:0000313" key="1">
    <source>
        <dbReference type="EMBL" id="SDQ34231.1"/>
    </source>
</evidence>
<dbReference type="RefSeq" id="WP_089754679.1">
    <property type="nucleotide sequence ID" value="NZ_FNKL01000002.1"/>
</dbReference>
<proteinExistence type="predicted"/>
<protein>
    <submittedName>
        <fullName evidence="1">Uncharacterized protein</fullName>
    </submittedName>
</protein>
<evidence type="ECO:0000313" key="2">
    <source>
        <dbReference type="Proteomes" id="UP000199627"/>
    </source>
</evidence>
<gene>
    <name evidence="1" type="ORF">SAMN05421664_1231</name>
</gene>
<keyword evidence="2" id="KW-1185">Reference proteome</keyword>
<dbReference type="Proteomes" id="UP000199627">
    <property type="component" value="Unassembled WGS sequence"/>
</dbReference>
<dbReference type="STRING" id="311333.SAMN05421664_1231"/>
<organism evidence="1 2">
    <name type="scientific">Chryseobacterium soldanellicola</name>
    <dbReference type="NCBI Taxonomy" id="311333"/>
    <lineage>
        <taxon>Bacteria</taxon>
        <taxon>Pseudomonadati</taxon>
        <taxon>Bacteroidota</taxon>
        <taxon>Flavobacteriia</taxon>
        <taxon>Flavobacteriales</taxon>
        <taxon>Weeksellaceae</taxon>
        <taxon>Chryseobacterium group</taxon>
        <taxon>Chryseobacterium</taxon>
    </lineage>
</organism>
<dbReference type="AlphaFoldDB" id="A0A1H1A410"/>